<sequence length="90" mass="10367">MTIVGRSEFPDEAPRYVIHEHHDFNLVQLNSITNYDCSCEVEIDLPQQPLQGSTVPPGDKCVITENEYDCRFRQGYCSRRRSFLGGDRSE</sequence>
<protein>
    <submittedName>
        <fullName evidence="1">Uncharacterized protein</fullName>
    </submittedName>
</protein>
<dbReference type="InParanoid" id="K1Q343"/>
<gene>
    <name evidence="1" type="ORF">CGI_10007519</name>
</gene>
<dbReference type="HOGENOM" id="CLU_2442976_0_0_1"/>
<evidence type="ECO:0000313" key="1">
    <source>
        <dbReference type="EMBL" id="EKC25814.1"/>
    </source>
</evidence>
<dbReference type="EMBL" id="JH818088">
    <property type="protein sequence ID" value="EKC25814.1"/>
    <property type="molecule type" value="Genomic_DNA"/>
</dbReference>
<name>K1Q343_MAGGI</name>
<accession>K1Q343</accession>
<organism evidence="1">
    <name type="scientific">Magallana gigas</name>
    <name type="common">Pacific oyster</name>
    <name type="synonym">Crassostrea gigas</name>
    <dbReference type="NCBI Taxonomy" id="29159"/>
    <lineage>
        <taxon>Eukaryota</taxon>
        <taxon>Metazoa</taxon>
        <taxon>Spiralia</taxon>
        <taxon>Lophotrochozoa</taxon>
        <taxon>Mollusca</taxon>
        <taxon>Bivalvia</taxon>
        <taxon>Autobranchia</taxon>
        <taxon>Pteriomorphia</taxon>
        <taxon>Ostreida</taxon>
        <taxon>Ostreoidea</taxon>
        <taxon>Ostreidae</taxon>
        <taxon>Magallana</taxon>
    </lineage>
</organism>
<reference evidence="1" key="1">
    <citation type="journal article" date="2012" name="Nature">
        <title>The oyster genome reveals stress adaptation and complexity of shell formation.</title>
        <authorList>
            <person name="Zhang G."/>
            <person name="Fang X."/>
            <person name="Guo X."/>
            <person name="Li L."/>
            <person name="Luo R."/>
            <person name="Xu F."/>
            <person name="Yang P."/>
            <person name="Zhang L."/>
            <person name="Wang X."/>
            <person name="Qi H."/>
            <person name="Xiong Z."/>
            <person name="Que H."/>
            <person name="Xie Y."/>
            <person name="Holland P.W."/>
            <person name="Paps J."/>
            <person name="Zhu Y."/>
            <person name="Wu F."/>
            <person name="Chen Y."/>
            <person name="Wang J."/>
            <person name="Peng C."/>
            <person name="Meng J."/>
            <person name="Yang L."/>
            <person name="Liu J."/>
            <person name="Wen B."/>
            <person name="Zhang N."/>
            <person name="Huang Z."/>
            <person name="Zhu Q."/>
            <person name="Feng Y."/>
            <person name="Mount A."/>
            <person name="Hedgecock D."/>
            <person name="Xu Z."/>
            <person name="Liu Y."/>
            <person name="Domazet-Loso T."/>
            <person name="Du Y."/>
            <person name="Sun X."/>
            <person name="Zhang S."/>
            <person name="Liu B."/>
            <person name="Cheng P."/>
            <person name="Jiang X."/>
            <person name="Li J."/>
            <person name="Fan D."/>
            <person name="Wang W."/>
            <person name="Fu W."/>
            <person name="Wang T."/>
            <person name="Wang B."/>
            <person name="Zhang J."/>
            <person name="Peng Z."/>
            <person name="Li Y."/>
            <person name="Li N."/>
            <person name="Wang J."/>
            <person name="Chen M."/>
            <person name="He Y."/>
            <person name="Tan F."/>
            <person name="Song X."/>
            <person name="Zheng Q."/>
            <person name="Huang R."/>
            <person name="Yang H."/>
            <person name="Du X."/>
            <person name="Chen L."/>
            <person name="Yang M."/>
            <person name="Gaffney P.M."/>
            <person name="Wang S."/>
            <person name="Luo L."/>
            <person name="She Z."/>
            <person name="Ming Y."/>
            <person name="Huang W."/>
            <person name="Zhang S."/>
            <person name="Huang B."/>
            <person name="Zhang Y."/>
            <person name="Qu T."/>
            <person name="Ni P."/>
            <person name="Miao G."/>
            <person name="Wang J."/>
            <person name="Wang Q."/>
            <person name="Steinberg C.E."/>
            <person name="Wang H."/>
            <person name="Li N."/>
            <person name="Qian L."/>
            <person name="Zhang G."/>
            <person name="Li Y."/>
            <person name="Yang H."/>
            <person name="Liu X."/>
            <person name="Wang J."/>
            <person name="Yin Y."/>
            <person name="Wang J."/>
        </authorList>
    </citation>
    <scope>NUCLEOTIDE SEQUENCE [LARGE SCALE GENOMIC DNA]</scope>
    <source>
        <strain evidence="1">05x7-T-G4-1.051#20</strain>
    </source>
</reference>
<dbReference type="AlphaFoldDB" id="K1Q343"/>
<proteinExistence type="predicted"/>